<dbReference type="SUPFAM" id="SSF47459">
    <property type="entry name" value="HLH, helix-loop-helix DNA-binding domain"/>
    <property type="match status" value="1"/>
</dbReference>
<evidence type="ECO:0000259" key="7">
    <source>
        <dbReference type="PROSITE" id="PS50888"/>
    </source>
</evidence>
<gene>
    <name evidence="8" type="primary">INO4_0</name>
    <name evidence="8" type="ORF">Cantr_03282</name>
</gene>
<dbReference type="InterPro" id="IPR011598">
    <property type="entry name" value="bHLH_dom"/>
</dbReference>
<feature type="compositionally biased region" description="Polar residues" evidence="6">
    <location>
        <begin position="1"/>
        <end position="21"/>
    </location>
</feature>
<dbReference type="Proteomes" id="UP000253472">
    <property type="component" value="Unassembled WGS sequence"/>
</dbReference>
<evidence type="ECO:0000256" key="1">
    <source>
        <dbReference type="ARBA" id="ARBA00023015"/>
    </source>
</evidence>
<accession>A0A367YNG8</accession>
<protein>
    <submittedName>
        <fullName evidence="8">Protein INO4</fullName>
    </submittedName>
</protein>
<dbReference type="Gene3D" id="4.10.280.10">
    <property type="entry name" value="Helix-loop-helix DNA-binding domain"/>
    <property type="match status" value="1"/>
</dbReference>
<dbReference type="AlphaFoldDB" id="A0A367YNG8"/>
<dbReference type="GO" id="GO:0003677">
    <property type="term" value="F:DNA binding"/>
    <property type="evidence" value="ECO:0007669"/>
    <property type="project" value="UniProtKB-KW"/>
</dbReference>
<keyword evidence="4" id="KW-0804">Transcription</keyword>
<sequence length="128" mass="14368">MSDTSSPEASAAPEQNSNNELTPAKQGRKKTKSSVLSDEQKKAHHIASEQKRRENIRSEFDKIVSLTPNLNELENRSELNILTKSADYIDQLREENAKLVELGRMRGLNIPLEYIYSGPKNDGSDIAK</sequence>
<evidence type="ECO:0000256" key="2">
    <source>
        <dbReference type="ARBA" id="ARBA00023125"/>
    </source>
</evidence>
<reference evidence="8 9" key="1">
    <citation type="submission" date="2018-06" db="EMBL/GenBank/DDBJ databases">
        <title>Whole genome sequencing of Candida tropicalis (genome annotated by CSBL at Korea University).</title>
        <authorList>
            <person name="Ahn J."/>
        </authorList>
    </citation>
    <scope>NUCLEOTIDE SEQUENCE [LARGE SCALE GENOMIC DNA]</scope>
    <source>
        <strain evidence="8 9">ATCC 20962</strain>
    </source>
</reference>
<feature type="compositionally biased region" description="Basic and acidic residues" evidence="6">
    <location>
        <begin position="38"/>
        <end position="57"/>
    </location>
</feature>
<dbReference type="OrthoDB" id="5778525at2759"/>
<dbReference type="GO" id="GO:0003700">
    <property type="term" value="F:DNA-binding transcription factor activity"/>
    <property type="evidence" value="ECO:0007669"/>
    <property type="project" value="TreeGrafter"/>
</dbReference>
<name>A0A367YNG8_9ASCO</name>
<evidence type="ECO:0000313" key="8">
    <source>
        <dbReference type="EMBL" id="RCK67099.1"/>
    </source>
</evidence>
<proteinExistence type="predicted"/>
<dbReference type="InterPro" id="IPR057072">
    <property type="entry name" value="bHLH_INO4"/>
</dbReference>
<keyword evidence="5" id="KW-0539">Nucleus</keyword>
<dbReference type="InterPro" id="IPR036638">
    <property type="entry name" value="HLH_DNA-bd_sf"/>
</dbReference>
<evidence type="ECO:0000256" key="6">
    <source>
        <dbReference type="SAM" id="MobiDB-lite"/>
    </source>
</evidence>
<dbReference type="PROSITE" id="PS50888">
    <property type="entry name" value="BHLH"/>
    <property type="match status" value="1"/>
</dbReference>
<dbReference type="GO" id="GO:0090575">
    <property type="term" value="C:RNA polymerase II transcription regulator complex"/>
    <property type="evidence" value="ECO:0007669"/>
    <property type="project" value="TreeGrafter"/>
</dbReference>
<comment type="caution">
    <text evidence="8">The sequence shown here is derived from an EMBL/GenBank/DDBJ whole genome shotgun (WGS) entry which is preliminary data.</text>
</comment>
<keyword evidence="1" id="KW-0805">Transcription regulation</keyword>
<keyword evidence="2" id="KW-0238">DNA-binding</keyword>
<dbReference type="STRING" id="5486.A0A367YNG8"/>
<dbReference type="Pfam" id="PF23181">
    <property type="entry name" value="bHLH_INO4"/>
    <property type="match status" value="1"/>
</dbReference>
<feature type="region of interest" description="Disordered" evidence="6">
    <location>
        <begin position="1"/>
        <end position="57"/>
    </location>
</feature>
<evidence type="ECO:0000256" key="3">
    <source>
        <dbReference type="ARBA" id="ARBA00023159"/>
    </source>
</evidence>
<evidence type="ECO:0000256" key="4">
    <source>
        <dbReference type="ARBA" id="ARBA00023163"/>
    </source>
</evidence>
<organism evidence="8 9">
    <name type="scientific">Candida viswanathii</name>
    <dbReference type="NCBI Taxonomy" id="5486"/>
    <lineage>
        <taxon>Eukaryota</taxon>
        <taxon>Fungi</taxon>
        <taxon>Dikarya</taxon>
        <taxon>Ascomycota</taxon>
        <taxon>Saccharomycotina</taxon>
        <taxon>Pichiomycetes</taxon>
        <taxon>Debaryomycetaceae</taxon>
        <taxon>Candida/Lodderomyces clade</taxon>
        <taxon>Candida</taxon>
    </lineage>
</organism>
<evidence type="ECO:0000256" key="5">
    <source>
        <dbReference type="ARBA" id="ARBA00023242"/>
    </source>
</evidence>
<keyword evidence="3" id="KW-0010">Activator</keyword>
<dbReference type="GO" id="GO:0045944">
    <property type="term" value="P:positive regulation of transcription by RNA polymerase II"/>
    <property type="evidence" value="ECO:0007669"/>
    <property type="project" value="TreeGrafter"/>
</dbReference>
<keyword evidence="9" id="KW-1185">Reference proteome</keyword>
<dbReference type="PANTHER" id="PTHR10328:SF3">
    <property type="entry name" value="PROTEIN MAX"/>
    <property type="match status" value="1"/>
</dbReference>
<dbReference type="EMBL" id="QLNQ01000001">
    <property type="protein sequence ID" value="RCK67099.1"/>
    <property type="molecule type" value="Genomic_DNA"/>
</dbReference>
<dbReference type="PANTHER" id="PTHR10328">
    <property type="entry name" value="PROTEIN MAX MYC-ASSOCIATED FACTOR X"/>
    <property type="match status" value="1"/>
</dbReference>
<evidence type="ECO:0000313" key="9">
    <source>
        <dbReference type="Proteomes" id="UP000253472"/>
    </source>
</evidence>
<feature type="domain" description="BHLH" evidence="7">
    <location>
        <begin position="40"/>
        <end position="92"/>
    </location>
</feature>
<dbReference type="GO" id="GO:0046983">
    <property type="term" value="F:protein dimerization activity"/>
    <property type="evidence" value="ECO:0007669"/>
    <property type="project" value="InterPro"/>
</dbReference>
<dbReference type="SMART" id="SM00353">
    <property type="entry name" value="HLH"/>
    <property type="match status" value="1"/>
</dbReference>